<sequence length="100" mass="10668">MPDEVDSAELAELLARVPDGWSRQSIDGSPWGVSRVEHVGGRSTTVTADELGGPGYLSANVWHTNEGLLLRPCEVPAEEVLRVLRALPPAGLTAADVRPE</sequence>
<dbReference type="AlphaFoldDB" id="A0A2M9CGH0"/>
<dbReference type="EMBL" id="PGFF01000001">
    <property type="protein sequence ID" value="PJJ70960.1"/>
    <property type="molecule type" value="Genomic_DNA"/>
</dbReference>
<evidence type="ECO:0008006" key="3">
    <source>
        <dbReference type="Google" id="ProtNLM"/>
    </source>
</evidence>
<evidence type="ECO:0000313" key="1">
    <source>
        <dbReference type="EMBL" id="PJJ70960.1"/>
    </source>
</evidence>
<dbReference type="RefSeq" id="WP_100363321.1">
    <property type="nucleotide sequence ID" value="NZ_PGFF01000001.1"/>
</dbReference>
<gene>
    <name evidence="1" type="ORF">CLV46_0492</name>
</gene>
<dbReference type="Proteomes" id="UP000228758">
    <property type="component" value="Unassembled WGS sequence"/>
</dbReference>
<protein>
    <recommendedName>
        <fullName evidence="3">Peptide methionine sulfoxide reductase</fullName>
    </recommendedName>
</protein>
<keyword evidence="2" id="KW-1185">Reference proteome</keyword>
<name>A0A2M9CGH0_9MICO</name>
<comment type="caution">
    <text evidence="1">The sequence shown here is derived from an EMBL/GenBank/DDBJ whole genome shotgun (WGS) entry which is preliminary data.</text>
</comment>
<evidence type="ECO:0000313" key="2">
    <source>
        <dbReference type="Proteomes" id="UP000228758"/>
    </source>
</evidence>
<dbReference type="OrthoDB" id="1189996at2"/>
<proteinExistence type="predicted"/>
<organism evidence="1 2">
    <name type="scientific">Diaminobutyricimonas aerilata</name>
    <dbReference type="NCBI Taxonomy" id="1162967"/>
    <lineage>
        <taxon>Bacteria</taxon>
        <taxon>Bacillati</taxon>
        <taxon>Actinomycetota</taxon>
        <taxon>Actinomycetes</taxon>
        <taxon>Micrococcales</taxon>
        <taxon>Microbacteriaceae</taxon>
        <taxon>Diaminobutyricimonas</taxon>
    </lineage>
</organism>
<reference evidence="1 2" key="1">
    <citation type="submission" date="2017-11" db="EMBL/GenBank/DDBJ databases">
        <title>Genomic Encyclopedia of Archaeal and Bacterial Type Strains, Phase II (KMG-II): From Individual Species to Whole Genera.</title>
        <authorList>
            <person name="Goeker M."/>
        </authorList>
    </citation>
    <scope>NUCLEOTIDE SEQUENCE [LARGE SCALE GENOMIC DNA]</scope>
    <source>
        <strain evidence="1 2">DSM 27393</strain>
    </source>
</reference>
<accession>A0A2M9CGH0</accession>